<dbReference type="PANTHER" id="PTHR11905:SF159">
    <property type="entry name" value="ADAM METALLOPROTEASE"/>
    <property type="match status" value="1"/>
</dbReference>
<feature type="signal peptide" evidence="9">
    <location>
        <begin position="1"/>
        <end position="18"/>
    </location>
</feature>
<keyword evidence="3" id="KW-0378">Hydrolase</keyword>
<accession>A0A0P4VYJ3</accession>
<dbReference type="Pfam" id="PF01421">
    <property type="entry name" value="Reprolysin"/>
    <property type="match status" value="1"/>
</dbReference>
<dbReference type="EMBL" id="GDRN01103454">
    <property type="protein sequence ID" value="JAI58084.1"/>
    <property type="molecule type" value="Transcribed_RNA"/>
</dbReference>
<dbReference type="GO" id="GO:0004222">
    <property type="term" value="F:metalloendopeptidase activity"/>
    <property type="evidence" value="ECO:0007669"/>
    <property type="project" value="InterPro"/>
</dbReference>
<proteinExistence type="predicted"/>
<evidence type="ECO:0000256" key="7">
    <source>
        <dbReference type="ARBA" id="ARBA00023180"/>
    </source>
</evidence>
<evidence type="ECO:0000313" key="11">
    <source>
        <dbReference type="EMBL" id="JAI58084.1"/>
    </source>
</evidence>
<dbReference type="InterPro" id="IPR024079">
    <property type="entry name" value="MetalloPept_cat_dom_sf"/>
</dbReference>
<feature type="binding site" evidence="8">
    <location>
        <position position="341"/>
    </location>
    <ligand>
        <name>Zn(2+)</name>
        <dbReference type="ChEBI" id="CHEBI:29105"/>
        <note>catalytic</note>
    </ligand>
</feature>
<feature type="binding site" evidence="8">
    <location>
        <position position="337"/>
    </location>
    <ligand>
        <name>Zn(2+)</name>
        <dbReference type="ChEBI" id="CHEBI:29105"/>
        <note>catalytic</note>
    </ligand>
</feature>
<dbReference type="Pfam" id="PF17771">
    <property type="entry name" value="ADAMTS_CR_2"/>
    <property type="match status" value="1"/>
</dbReference>
<feature type="chain" id="PRO_5006070124" description="Peptidase M12B domain-containing protein" evidence="9">
    <location>
        <begin position="19"/>
        <end position="488"/>
    </location>
</feature>
<evidence type="ECO:0000256" key="2">
    <source>
        <dbReference type="ARBA" id="ARBA00022723"/>
    </source>
</evidence>
<dbReference type="GO" id="GO:0006509">
    <property type="term" value="P:membrane protein ectodomain proteolysis"/>
    <property type="evidence" value="ECO:0007669"/>
    <property type="project" value="TreeGrafter"/>
</dbReference>
<keyword evidence="9" id="KW-0732">Signal</keyword>
<dbReference type="InterPro" id="IPR041645">
    <property type="entry name" value="ADAMTS_CR_2"/>
</dbReference>
<evidence type="ECO:0000256" key="3">
    <source>
        <dbReference type="ARBA" id="ARBA00022801"/>
    </source>
</evidence>
<evidence type="ECO:0000256" key="8">
    <source>
        <dbReference type="PROSITE-ProRule" id="PRU00276"/>
    </source>
</evidence>
<dbReference type="AlphaFoldDB" id="A0A0P4VYJ3"/>
<keyword evidence="1" id="KW-0645">Protease</keyword>
<dbReference type="Gene3D" id="3.40.390.10">
    <property type="entry name" value="Collagenase (Catalytic Domain)"/>
    <property type="match status" value="1"/>
</dbReference>
<dbReference type="InterPro" id="IPR001590">
    <property type="entry name" value="Peptidase_M12B"/>
</dbReference>
<evidence type="ECO:0000256" key="5">
    <source>
        <dbReference type="ARBA" id="ARBA00023049"/>
    </source>
</evidence>
<keyword evidence="5" id="KW-0482">Metalloprotease</keyword>
<evidence type="ECO:0000256" key="6">
    <source>
        <dbReference type="ARBA" id="ARBA00023157"/>
    </source>
</evidence>
<protein>
    <recommendedName>
        <fullName evidence="10">Peptidase M12B domain-containing protein</fullName>
    </recommendedName>
</protein>
<sequence length="488" mass="53425">MKTSSVLLLCVWAAHALALRAQSFESSSAAVHLRTVRSSRAPRQLEVEAFNQHYSLRLQPATAPFAEGFKMQTTSRDEQGPLIIEDIGDYKVDDSDLYEAPEAGSVVRLTAAGVEGFISPSLVLNTAADGRHEAVRKNYEAEPESFDRDYLQVPEEARSHYQLAATSRATRQAVTSATVEMLIVVDSTLAAKLGSDLQVMRYLGVFWNAVNQRYATMADPRIKLVLTGAVIARNSSDEPFISENTLTQNYIHSKNTLNSLSRWAFKWRDHLTPHDMLYLMTGKNMFSMNDDNVMQNNTSGRAFMSGACSVSQYYSKSYNVVMGEDFPLYTGVMTAAHEVAHNLGAPHDGEEGAASCLGSEGFIMSKMKHGEKNNLFFSLCSKRLMKQYISGSAAACLHTNTSTKRIALSSTLPGQVMSLDQQCQAATGQSGAYASRSVTEDSLCIHLICEWKTQQGQTTTTTTSYRRIPAAEGSPCRSGGACKNGSCQ</sequence>
<dbReference type="GO" id="GO:0046872">
    <property type="term" value="F:metal ion binding"/>
    <property type="evidence" value="ECO:0007669"/>
    <property type="project" value="UniProtKB-KW"/>
</dbReference>
<dbReference type="PROSITE" id="PS50215">
    <property type="entry name" value="ADAM_MEPRO"/>
    <property type="match status" value="1"/>
</dbReference>
<feature type="active site" evidence="8">
    <location>
        <position position="338"/>
    </location>
</feature>
<evidence type="ECO:0000256" key="9">
    <source>
        <dbReference type="SAM" id="SignalP"/>
    </source>
</evidence>
<keyword evidence="6" id="KW-1015">Disulfide bond</keyword>
<keyword evidence="2 8" id="KW-0479">Metal-binding</keyword>
<feature type="binding site" evidence="8">
    <location>
        <position position="347"/>
    </location>
    <ligand>
        <name>Zn(2+)</name>
        <dbReference type="ChEBI" id="CHEBI:29105"/>
        <note>catalytic</note>
    </ligand>
</feature>
<keyword evidence="4 8" id="KW-0862">Zinc</keyword>
<dbReference type="SUPFAM" id="SSF55486">
    <property type="entry name" value="Metalloproteases ('zincins'), catalytic domain"/>
    <property type="match status" value="1"/>
</dbReference>
<keyword evidence="7" id="KW-0325">Glycoprotein</keyword>
<name>A0A0P4VYJ3_SCYOL</name>
<organism evidence="11">
    <name type="scientific">Scylla olivacea</name>
    <name type="common">Orange mud crab</name>
    <name type="synonym">Cancer olivacea</name>
    <dbReference type="NCBI Taxonomy" id="85551"/>
    <lineage>
        <taxon>Eukaryota</taxon>
        <taxon>Metazoa</taxon>
        <taxon>Ecdysozoa</taxon>
        <taxon>Arthropoda</taxon>
        <taxon>Crustacea</taxon>
        <taxon>Multicrustacea</taxon>
        <taxon>Malacostraca</taxon>
        <taxon>Eumalacostraca</taxon>
        <taxon>Eucarida</taxon>
        <taxon>Decapoda</taxon>
        <taxon>Pleocyemata</taxon>
        <taxon>Brachyura</taxon>
        <taxon>Eubrachyura</taxon>
        <taxon>Portunoidea</taxon>
        <taxon>Portunidae</taxon>
        <taxon>Portuninae</taxon>
        <taxon>Scylla</taxon>
    </lineage>
</organism>
<comment type="caution">
    <text evidence="8">Lacks conserved residue(s) required for the propagation of feature annotation.</text>
</comment>
<dbReference type="PANTHER" id="PTHR11905">
    <property type="entry name" value="ADAM A DISINTEGRIN AND METALLOPROTEASE DOMAIN"/>
    <property type="match status" value="1"/>
</dbReference>
<dbReference type="Gene3D" id="3.40.1620.60">
    <property type="match status" value="1"/>
</dbReference>
<evidence type="ECO:0000256" key="4">
    <source>
        <dbReference type="ARBA" id="ARBA00022833"/>
    </source>
</evidence>
<reference evidence="11" key="1">
    <citation type="submission" date="2015-09" db="EMBL/GenBank/DDBJ databases">
        <title>Scylla olivacea transcriptome.</title>
        <authorList>
            <person name="Ikhwanuddin M."/>
        </authorList>
    </citation>
    <scope>NUCLEOTIDE SEQUENCE</scope>
</reference>
<evidence type="ECO:0000259" key="10">
    <source>
        <dbReference type="PROSITE" id="PS50215"/>
    </source>
</evidence>
<evidence type="ECO:0000256" key="1">
    <source>
        <dbReference type="ARBA" id="ARBA00022670"/>
    </source>
</evidence>
<feature type="domain" description="Peptidase M12B" evidence="10">
    <location>
        <begin position="177"/>
        <end position="401"/>
    </location>
</feature>